<evidence type="ECO:0000313" key="1">
    <source>
        <dbReference type="EMBL" id="RJF76875.1"/>
    </source>
</evidence>
<dbReference type="AlphaFoldDB" id="A0A418VL43"/>
<protein>
    <submittedName>
        <fullName evidence="1">Uncharacterized protein</fullName>
    </submittedName>
</protein>
<sequence length="104" mass="12437">MEVEVFKFPERMLAAIETGMAFGRECVFDWDFTAWSTDPVGRTVEEFKRRPRLSFYVEPEQEADLQRHMRSLAHKGREYQMRKPHEPYCGIRKEHLLFRVSNIG</sequence>
<gene>
    <name evidence="1" type="ORF">D3877_28770</name>
</gene>
<proteinExistence type="predicted"/>
<name>A0A418VL43_9PROT</name>
<reference evidence="1 2" key="1">
    <citation type="submission" date="2018-09" db="EMBL/GenBank/DDBJ databases">
        <authorList>
            <person name="Zhu H."/>
        </authorList>
    </citation>
    <scope>NUCLEOTIDE SEQUENCE [LARGE SCALE GENOMIC DNA]</scope>
    <source>
        <strain evidence="1 2">K2W22B-5</strain>
    </source>
</reference>
<dbReference type="EMBL" id="QYUL01000006">
    <property type="protein sequence ID" value="RJF76875.1"/>
    <property type="molecule type" value="Genomic_DNA"/>
</dbReference>
<accession>A0A418VL43</accession>
<organism evidence="1 2">
    <name type="scientific">Azospirillum cavernae</name>
    <dbReference type="NCBI Taxonomy" id="2320860"/>
    <lineage>
        <taxon>Bacteria</taxon>
        <taxon>Pseudomonadati</taxon>
        <taxon>Pseudomonadota</taxon>
        <taxon>Alphaproteobacteria</taxon>
        <taxon>Rhodospirillales</taxon>
        <taxon>Azospirillaceae</taxon>
        <taxon>Azospirillum</taxon>
    </lineage>
</organism>
<dbReference type="RefSeq" id="WP_119834226.1">
    <property type="nucleotide sequence ID" value="NZ_QYUL01000006.1"/>
</dbReference>
<comment type="caution">
    <text evidence="1">The sequence shown here is derived from an EMBL/GenBank/DDBJ whole genome shotgun (WGS) entry which is preliminary data.</text>
</comment>
<evidence type="ECO:0000313" key="2">
    <source>
        <dbReference type="Proteomes" id="UP000283458"/>
    </source>
</evidence>
<keyword evidence="2" id="KW-1185">Reference proteome</keyword>
<dbReference type="Proteomes" id="UP000283458">
    <property type="component" value="Unassembled WGS sequence"/>
</dbReference>